<keyword evidence="4" id="KW-0413">Isomerase</keyword>
<reference evidence="10" key="2">
    <citation type="submission" date="2025-08" db="UniProtKB">
        <authorList>
            <consortium name="Ensembl"/>
        </authorList>
    </citation>
    <scope>IDENTIFICATION</scope>
</reference>
<dbReference type="GeneTree" id="ENSGT00940000158436"/>
<evidence type="ECO:0000256" key="3">
    <source>
        <dbReference type="ARBA" id="ARBA00010876"/>
    </source>
</evidence>
<dbReference type="InterPro" id="IPR020103">
    <property type="entry name" value="PsdUridine_synth_cat_dom_sf"/>
</dbReference>
<dbReference type="InterPro" id="IPR050188">
    <property type="entry name" value="RluA_PseudoU_synthase"/>
</dbReference>
<dbReference type="PANTHER" id="PTHR21600">
    <property type="entry name" value="MITOCHONDRIAL RNA PSEUDOURIDINE SYNTHASE"/>
    <property type="match status" value="1"/>
</dbReference>
<organism evidence="10 11">
    <name type="scientific">Ficedula albicollis</name>
    <name type="common">Collared flycatcher</name>
    <name type="synonym">Muscicapa albicollis</name>
    <dbReference type="NCBI Taxonomy" id="59894"/>
    <lineage>
        <taxon>Eukaryota</taxon>
        <taxon>Metazoa</taxon>
        <taxon>Chordata</taxon>
        <taxon>Craniata</taxon>
        <taxon>Vertebrata</taxon>
        <taxon>Euteleostomi</taxon>
        <taxon>Archelosauria</taxon>
        <taxon>Archosauria</taxon>
        <taxon>Dinosauria</taxon>
        <taxon>Saurischia</taxon>
        <taxon>Theropoda</taxon>
        <taxon>Coelurosauria</taxon>
        <taxon>Aves</taxon>
        <taxon>Neognathae</taxon>
        <taxon>Neoaves</taxon>
        <taxon>Telluraves</taxon>
        <taxon>Australaves</taxon>
        <taxon>Passeriformes</taxon>
        <taxon>Muscicapidae</taxon>
        <taxon>Ficedula</taxon>
    </lineage>
</organism>
<evidence type="ECO:0000313" key="10">
    <source>
        <dbReference type="Ensembl" id="ENSFALP00000021790.1"/>
    </source>
</evidence>
<dbReference type="InterPro" id="IPR006145">
    <property type="entry name" value="PsdUridine_synth_RsuA/RluA"/>
</dbReference>
<evidence type="ECO:0000313" key="11">
    <source>
        <dbReference type="Proteomes" id="UP000016665"/>
    </source>
</evidence>
<feature type="domain" description="Pseudouridine synthase RsuA/RluA-like" evidence="9">
    <location>
        <begin position="116"/>
        <end position="180"/>
    </location>
</feature>
<evidence type="ECO:0000256" key="4">
    <source>
        <dbReference type="ARBA" id="ARBA00023235"/>
    </source>
</evidence>
<evidence type="ECO:0000256" key="5">
    <source>
        <dbReference type="ARBA" id="ARBA00036943"/>
    </source>
</evidence>
<dbReference type="Gene3D" id="3.30.2350.10">
    <property type="entry name" value="Pseudouridine synthase"/>
    <property type="match status" value="1"/>
</dbReference>
<comment type="catalytic activity">
    <reaction evidence="1">
        <text>a uridine in mRNA = a pseudouridine in mRNA</text>
        <dbReference type="Rhea" id="RHEA:56644"/>
        <dbReference type="Rhea" id="RHEA-COMP:14658"/>
        <dbReference type="Rhea" id="RHEA-COMP:14659"/>
        <dbReference type="ChEBI" id="CHEBI:65314"/>
        <dbReference type="ChEBI" id="CHEBI:65315"/>
    </reaction>
</comment>
<reference evidence="10 11" key="1">
    <citation type="journal article" date="2012" name="Nature">
        <title>The genomic landscape of species divergence in Ficedula flycatchers.</title>
        <authorList>
            <person name="Ellegren H."/>
            <person name="Smeds L."/>
            <person name="Burri R."/>
            <person name="Olason P.I."/>
            <person name="Backstrom N."/>
            <person name="Kawakami T."/>
            <person name="Kunstner A."/>
            <person name="Makinen H."/>
            <person name="Nadachowska-Brzyska K."/>
            <person name="Qvarnstrom A."/>
            <person name="Uebbing S."/>
            <person name="Wolf J.B."/>
        </authorList>
    </citation>
    <scope>NUCLEOTIDE SEQUENCE [LARGE SCALE GENOMIC DNA]</scope>
</reference>
<reference evidence="10" key="3">
    <citation type="submission" date="2025-09" db="UniProtKB">
        <authorList>
            <consortium name="Ensembl"/>
        </authorList>
    </citation>
    <scope>IDENTIFICATION</scope>
</reference>
<evidence type="ECO:0000256" key="2">
    <source>
        <dbReference type="ARBA" id="ARBA00001896"/>
    </source>
</evidence>
<protein>
    <recommendedName>
        <fullName evidence="6">Pseudouridylate synthase RPUSD4, mitochondrial</fullName>
    </recommendedName>
    <alternativeName>
        <fullName evidence="7">RNA pseudouridylate synthase domain-containing protein 4</fullName>
    </alternativeName>
</protein>
<comment type="similarity">
    <text evidence="3">Belongs to the pseudouridine synthase RluA family.</text>
</comment>
<dbReference type="Ensembl" id="ENSFALT00000022382.2">
    <property type="protein sequence ID" value="ENSFALP00000021790.1"/>
    <property type="gene ID" value="ENSFALG00000016880.2"/>
</dbReference>
<dbReference type="GO" id="GO:0009982">
    <property type="term" value="F:pseudouridine synthase activity"/>
    <property type="evidence" value="ECO:0007669"/>
    <property type="project" value="InterPro"/>
</dbReference>
<dbReference type="InterPro" id="IPR006224">
    <property type="entry name" value="PsdUridine_synth_RluA-like_CS"/>
</dbReference>
<comment type="catalytic activity">
    <reaction evidence="2">
        <text>uridine in 5S rRNA = pseudouridine in 5S rRNA</text>
        <dbReference type="Rhea" id="RHEA:47036"/>
        <dbReference type="Rhea" id="RHEA-COMP:11730"/>
        <dbReference type="Rhea" id="RHEA-COMP:11731"/>
        <dbReference type="ChEBI" id="CHEBI:65314"/>
        <dbReference type="ChEBI" id="CHEBI:65315"/>
    </reaction>
</comment>
<proteinExistence type="inferred from homology"/>
<dbReference type="PANTHER" id="PTHR21600:SF83">
    <property type="entry name" value="PSEUDOURIDYLATE SYNTHASE RPUSD4, MITOCHONDRIAL"/>
    <property type="match status" value="1"/>
</dbReference>
<comment type="catalytic activity">
    <reaction evidence="5">
        <text>a uridine in tRNA = a pseudouridine in tRNA</text>
        <dbReference type="Rhea" id="RHEA:54572"/>
        <dbReference type="Rhea" id="RHEA-COMP:13339"/>
        <dbReference type="Rhea" id="RHEA-COMP:13934"/>
        <dbReference type="ChEBI" id="CHEBI:65314"/>
        <dbReference type="ChEBI" id="CHEBI:65315"/>
    </reaction>
</comment>
<dbReference type="AlphaFoldDB" id="A0A803VGD4"/>
<accession>A0A803VGD4</accession>
<name>A0A803VGD4_FICAL</name>
<feature type="compositionally biased region" description="Polar residues" evidence="8">
    <location>
        <begin position="18"/>
        <end position="37"/>
    </location>
</feature>
<dbReference type="Pfam" id="PF00849">
    <property type="entry name" value="PseudoU_synth_2"/>
    <property type="match status" value="1"/>
</dbReference>
<dbReference type="GO" id="GO:0001522">
    <property type="term" value="P:pseudouridine synthesis"/>
    <property type="evidence" value="ECO:0007669"/>
    <property type="project" value="InterPro"/>
</dbReference>
<evidence type="ECO:0000256" key="7">
    <source>
        <dbReference type="ARBA" id="ARBA00041563"/>
    </source>
</evidence>
<evidence type="ECO:0000256" key="6">
    <source>
        <dbReference type="ARBA" id="ARBA00039953"/>
    </source>
</evidence>
<dbReference type="SUPFAM" id="SSF55120">
    <property type="entry name" value="Pseudouridine synthase"/>
    <property type="match status" value="1"/>
</dbReference>
<evidence type="ECO:0000259" key="9">
    <source>
        <dbReference type="Pfam" id="PF00849"/>
    </source>
</evidence>
<feature type="region of interest" description="Disordered" evidence="8">
    <location>
        <begin position="1"/>
        <end position="37"/>
    </location>
</feature>
<dbReference type="GO" id="GO:0003723">
    <property type="term" value="F:RNA binding"/>
    <property type="evidence" value="ECO:0007669"/>
    <property type="project" value="InterPro"/>
</dbReference>
<evidence type="ECO:0000256" key="1">
    <source>
        <dbReference type="ARBA" id="ARBA00001166"/>
    </source>
</evidence>
<evidence type="ECO:0000256" key="8">
    <source>
        <dbReference type="SAM" id="MobiDB-lite"/>
    </source>
</evidence>
<feature type="compositionally biased region" description="Basic and acidic residues" evidence="8">
    <location>
        <begin position="1"/>
        <end position="12"/>
    </location>
</feature>
<sequence length="199" mass="22073">MFRKSPPADHSHPPWSLQPDQGSCPDSSGFHTVPQSWSRSTRKASTLLQVTVQVCVKAKGCLNPTTGVSFSPQIPKDPTQRWLRELAALSQQLQQVHPNVLAKILKQRTVYQNEEIVVIDKPYGLPVHGGPGIKNCIADVLPILAKMLENMKAEPLHLCHRLDKETTGGFVAGDAKQCLRTEALLRSFKQTLLDMTSYL</sequence>
<dbReference type="PROSITE" id="PS01129">
    <property type="entry name" value="PSI_RLU"/>
    <property type="match status" value="1"/>
</dbReference>
<keyword evidence="11" id="KW-1185">Reference proteome</keyword>
<dbReference type="Proteomes" id="UP000016665">
    <property type="component" value="Chromosome 24"/>
</dbReference>